<dbReference type="PROSITE" id="PS00211">
    <property type="entry name" value="ABC_TRANSPORTER_1"/>
    <property type="match status" value="1"/>
</dbReference>
<dbReference type="InterPro" id="IPR012700">
    <property type="entry name" value="PhnK"/>
</dbReference>
<evidence type="ECO:0000256" key="4">
    <source>
        <dbReference type="ARBA" id="ARBA00022840"/>
    </source>
</evidence>
<dbReference type="EMBL" id="JANKHG010000018">
    <property type="protein sequence ID" value="MCR2747274.1"/>
    <property type="molecule type" value="Genomic_DNA"/>
</dbReference>
<dbReference type="PANTHER" id="PTHR42764">
    <property type="entry name" value="PHOSPHONATES UTILIZATION ATP-BINDING PROTEIN PHNK-RELATED"/>
    <property type="match status" value="1"/>
</dbReference>
<evidence type="ECO:0000256" key="3">
    <source>
        <dbReference type="ARBA" id="ARBA00022741"/>
    </source>
</evidence>
<dbReference type="CDD" id="cd03257">
    <property type="entry name" value="ABC_NikE_OppD_transporters"/>
    <property type="match status" value="1"/>
</dbReference>
<dbReference type="PANTHER" id="PTHR42764:SF1">
    <property type="entry name" value="PHOSPHONATES UTILIZATION ATP-BINDING PROTEIN PHNK-RELATED"/>
    <property type="match status" value="1"/>
</dbReference>
<dbReference type="PROSITE" id="PS50893">
    <property type="entry name" value="ABC_TRANSPORTER_2"/>
    <property type="match status" value="1"/>
</dbReference>
<keyword evidence="1" id="KW-1003">Cell membrane</keyword>
<comment type="caution">
    <text evidence="6">The sequence shown here is derived from an EMBL/GenBank/DDBJ whole genome shotgun (WGS) entry which is preliminary data.</text>
</comment>
<keyword evidence="2" id="KW-0472">Membrane</keyword>
<organism evidence="6 7">
    <name type="scientific">Limnobacter parvus</name>
    <dbReference type="NCBI Taxonomy" id="2939690"/>
    <lineage>
        <taxon>Bacteria</taxon>
        <taxon>Pseudomonadati</taxon>
        <taxon>Pseudomonadota</taxon>
        <taxon>Betaproteobacteria</taxon>
        <taxon>Burkholderiales</taxon>
        <taxon>Burkholderiaceae</taxon>
        <taxon>Limnobacter</taxon>
    </lineage>
</organism>
<evidence type="ECO:0000256" key="2">
    <source>
        <dbReference type="ARBA" id="ARBA00022519"/>
    </source>
</evidence>
<dbReference type="GO" id="GO:0005524">
    <property type="term" value="F:ATP binding"/>
    <property type="evidence" value="ECO:0007669"/>
    <property type="project" value="UniProtKB-KW"/>
</dbReference>
<keyword evidence="7" id="KW-1185">Reference proteome</keyword>
<dbReference type="Gene3D" id="3.40.50.300">
    <property type="entry name" value="P-loop containing nucleotide triphosphate hydrolases"/>
    <property type="match status" value="1"/>
</dbReference>
<keyword evidence="4 6" id="KW-0067">ATP-binding</keyword>
<gene>
    <name evidence="6" type="ORF">NSP04_11495</name>
</gene>
<dbReference type="InterPro" id="IPR003593">
    <property type="entry name" value="AAA+_ATPase"/>
</dbReference>
<dbReference type="RefSeq" id="WP_257512497.1">
    <property type="nucleotide sequence ID" value="NZ_JANKHG010000018.1"/>
</dbReference>
<protein>
    <submittedName>
        <fullName evidence="6">ATP-binding cassette domain-containing protein</fullName>
    </submittedName>
</protein>
<proteinExistence type="predicted"/>
<feature type="domain" description="ABC transporter" evidence="5">
    <location>
        <begin position="5"/>
        <end position="276"/>
    </location>
</feature>
<accession>A0ABT1XMF6</accession>
<dbReference type="InterPro" id="IPR017871">
    <property type="entry name" value="ABC_transporter-like_CS"/>
</dbReference>
<evidence type="ECO:0000313" key="7">
    <source>
        <dbReference type="Proteomes" id="UP001165267"/>
    </source>
</evidence>
<dbReference type="InterPro" id="IPR003439">
    <property type="entry name" value="ABC_transporter-like_ATP-bd"/>
</dbReference>
<keyword evidence="2" id="KW-0997">Cell inner membrane</keyword>
<evidence type="ECO:0000256" key="1">
    <source>
        <dbReference type="ARBA" id="ARBA00022475"/>
    </source>
</evidence>
<keyword evidence="3" id="KW-0547">Nucleotide-binding</keyword>
<evidence type="ECO:0000313" key="6">
    <source>
        <dbReference type="EMBL" id="MCR2747274.1"/>
    </source>
</evidence>
<dbReference type="Proteomes" id="UP001165267">
    <property type="component" value="Unassembled WGS sequence"/>
</dbReference>
<dbReference type="SMART" id="SM00382">
    <property type="entry name" value="AAA"/>
    <property type="match status" value="1"/>
</dbReference>
<dbReference type="Pfam" id="PF00005">
    <property type="entry name" value="ABC_tran"/>
    <property type="match status" value="1"/>
</dbReference>
<reference evidence="6" key="1">
    <citation type="submission" date="2022-07" db="EMBL/GenBank/DDBJ databases">
        <authorList>
            <person name="Xamxidin M."/>
        </authorList>
    </citation>
    <scope>NUCLEOTIDE SEQUENCE</scope>
    <source>
        <strain evidence="6">YS8-69</strain>
    </source>
</reference>
<dbReference type="PIRSF" id="PIRSF037116">
    <property type="entry name" value="CP_lyase_PhnK"/>
    <property type="match status" value="1"/>
</dbReference>
<evidence type="ECO:0000259" key="5">
    <source>
        <dbReference type="PROSITE" id="PS50893"/>
    </source>
</evidence>
<dbReference type="SUPFAM" id="SSF52540">
    <property type="entry name" value="P-loop containing nucleoside triphosphate hydrolases"/>
    <property type="match status" value="1"/>
</dbReference>
<dbReference type="InterPro" id="IPR027417">
    <property type="entry name" value="P-loop_NTPase"/>
</dbReference>
<sequence>MKPILRVQGLSKIHGRGCSKCIETTGPEHETNICSWCGSVVAAHDVSFDLHPGEILGIMGESGSGKSTVVKTLFFDEEPTRGSAQFLESPDEDNFAWNLFELNAAQRRWLRNHRFGMVYQNPHLGLNFNVSAGGNIAERLLMSDLVNYKAIRERALDLLARTEVLADRIDDSPKKFSGGMQQRVQIAKALATQPPLLFLDEVTTGLDLSVQARILDLILEIQQELKTAMVVVTHDLGVIRLLTSRAIVMKYGRVIETGLTDQILEDPQHAYTQRLVASAL</sequence>
<name>A0ABT1XMF6_9BURK</name>